<evidence type="ECO:0000256" key="6">
    <source>
        <dbReference type="ARBA" id="ARBA00023464"/>
    </source>
</evidence>
<evidence type="ECO:0000256" key="4">
    <source>
        <dbReference type="ARBA" id="ARBA00023136"/>
    </source>
</evidence>
<proteinExistence type="predicted"/>
<comment type="subunit">
    <text evidence="6">Component of the PI(3,5)P2 regulatory complex at least composed of ATG18, SAC/FIG4, FAB1 and VAC14.</text>
</comment>
<evidence type="ECO:0000256" key="3">
    <source>
        <dbReference type="ARBA" id="ARBA00022801"/>
    </source>
</evidence>
<evidence type="ECO:0000256" key="2">
    <source>
        <dbReference type="ARBA" id="ARBA00022554"/>
    </source>
</evidence>
<comment type="caution">
    <text evidence="9">The sequence shown here is derived from an EMBL/GenBank/DDBJ whole genome shotgun (WGS) entry which is preliminary data.</text>
</comment>
<keyword evidence="10" id="KW-1185">Reference proteome</keyword>
<dbReference type="InterPro" id="IPR043573">
    <property type="entry name" value="Fig4-like"/>
</dbReference>
<dbReference type="PANTHER" id="PTHR45738:SF8">
    <property type="entry name" value="PHOSPHOINOSITIDE PHOSPHATASE SAC2"/>
    <property type="match status" value="1"/>
</dbReference>
<reference evidence="9 10" key="1">
    <citation type="journal article" date="2020" name="BMC Genomics">
        <title>Intraspecific diversification of the crop wild relative Brassica cretica Lam. using demographic model selection.</title>
        <authorList>
            <person name="Kioukis A."/>
            <person name="Michalopoulou V.A."/>
            <person name="Briers L."/>
            <person name="Pirintsos S."/>
            <person name="Studholme D.J."/>
            <person name="Pavlidis P."/>
            <person name="Sarris P.F."/>
        </authorList>
    </citation>
    <scope>NUCLEOTIDE SEQUENCE [LARGE SCALE GENOMIC DNA]</scope>
    <source>
        <strain evidence="10">cv. PFS-1207/04</strain>
    </source>
</reference>
<name>A0ABQ7EU83_BRACR</name>
<organism evidence="9 10">
    <name type="scientific">Brassica cretica</name>
    <name type="common">Mustard</name>
    <dbReference type="NCBI Taxonomy" id="69181"/>
    <lineage>
        <taxon>Eukaryota</taxon>
        <taxon>Viridiplantae</taxon>
        <taxon>Streptophyta</taxon>
        <taxon>Embryophyta</taxon>
        <taxon>Tracheophyta</taxon>
        <taxon>Spermatophyta</taxon>
        <taxon>Magnoliopsida</taxon>
        <taxon>eudicotyledons</taxon>
        <taxon>Gunneridae</taxon>
        <taxon>Pentapetalae</taxon>
        <taxon>rosids</taxon>
        <taxon>malvids</taxon>
        <taxon>Brassicales</taxon>
        <taxon>Brassicaceae</taxon>
        <taxon>Brassiceae</taxon>
        <taxon>Brassica</taxon>
    </lineage>
</organism>
<evidence type="ECO:0000259" key="8">
    <source>
        <dbReference type="PROSITE" id="PS50275"/>
    </source>
</evidence>
<feature type="region of interest" description="Disordered" evidence="7">
    <location>
        <begin position="384"/>
        <end position="411"/>
    </location>
</feature>
<dbReference type="Pfam" id="PF02383">
    <property type="entry name" value="Syja_N"/>
    <property type="match status" value="1"/>
</dbReference>
<keyword evidence="2" id="KW-0926">Vacuole</keyword>
<sequence>MAAPERSNDQQVDMSSSSSFLQKFRLYETRSNFYMIGRDKNRTCWRVLKLDRTDPTELNFYQDSTAYTEAECFETLRRIHEGNRSSGGLKFVTTCYGIIGFIRFLGPYYMLIITKRRKLGEICGHTVYGVAKSKIITIPHASVLSNVAYSKDEKRFSYVTSAYSIDLCSIRVSQVVELSVSEKNFRLTLIARRSRHYAGTRYLKRGVNEKGRVANDVETEQIVFEEAQDGNPGRISSVVQNRGSIPLFWSQETSRLNIRPDIILSAKDPSYEATRLHFENLAKRYGNPIIILNLIKTREKRPRETILRAEFANAIKVINKGLSKEERLRPLHWDLHKHSRKKGTNVLAILDRLATYALNLTGIFYCQLTSDGFQNTMENNIGECSTHDLPSKDETASDSAVENGNDSKDAREEATTMLQKGILRTNCIDCLDRTNVAQYAYGLVAFGRQLHALKLTESTTIDLDNPLAEDLMGIYETMGDTLALQYGGSAAHNKIFCERRGQWKAATQSQELFRTLQRYYSNAYMDAEKQDAINLFLGYFQPQQDKPALWELGSDQHYNAARFLASSVPENSRSTMKRSLSESSILSEGSTAARHGLAENDEEGKGLSDSAPEISTSETAMIAASLSAPPPTLEEIGLDEILENDCFCNGDQCTCAAFDMDWVSSSANSCEDESYGRSTAVRSFETIPESTKIESEIRVIESCSGNTKRDEVNVEKEAVAGIPQGYVRWVMDEEGHFW</sequence>
<comment type="catalytic activity">
    <reaction evidence="5">
        <text>a 1,2-diacyl-sn-glycero-3-phospho-(1D-myo-inositol-3,5-bisphosphate) + H2O = a 1,2-diacyl-sn-glycero-3-phospho-(1D-myo-inositol-3-phosphate) + phosphate</text>
        <dbReference type="Rhea" id="RHEA:32955"/>
        <dbReference type="ChEBI" id="CHEBI:15377"/>
        <dbReference type="ChEBI" id="CHEBI:43474"/>
        <dbReference type="ChEBI" id="CHEBI:57923"/>
        <dbReference type="ChEBI" id="CHEBI:58088"/>
    </reaction>
</comment>
<evidence type="ECO:0000313" key="10">
    <source>
        <dbReference type="Proteomes" id="UP000266723"/>
    </source>
</evidence>
<dbReference type="PROSITE" id="PS50275">
    <property type="entry name" value="SAC"/>
    <property type="match status" value="1"/>
</dbReference>
<feature type="compositionally biased region" description="Low complexity" evidence="7">
    <location>
        <begin position="581"/>
        <end position="590"/>
    </location>
</feature>
<feature type="region of interest" description="Disordered" evidence="7">
    <location>
        <begin position="574"/>
        <end position="593"/>
    </location>
</feature>
<keyword evidence="3" id="KW-0378">Hydrolase</keyword>
<evidence type="ECO:0000313" key="9">
    <source>
        <dbReference type="EMBL" id="KAF3606795.1"/>
    </source>
</evidence>
<evidence type="ECO:0000256" key="1">
    <source>
        <dbReference type="ARBA" id="ARBA00004148"/>
    </source>
</evidence>
<dbReference type="InterPro" id="IPR002013">
    <property type="entry name" value="SAC_dom"/>
</dbReference>
<evidence type="ECO:0000256" key="5">
    <source>
        <dbReference type="ARBA" id="ARBA00023337"/>
    </source>
</evidence>
<keyword evidence="4" id="KW-0472">Membrane</keyword>
<dbReference type="Proteomes" id="UP000266723">
    <property type="component" value="Unassembled WGS sequence"/>
</dbReference>
<feature type="domain" description="SAC" evidence="8">
    <location>
        <begin position="174"/>
        <end position="488"/>
    </location>
</feature>
<protein>
    <recommendedName>
        <fullName evidence="8">SAC domain-containing protein</fullName>
    </recommendedName>
</protein>
<evidence type="ECO:0000256" key="7">
    <source>
        <dbReference type="SAM" id="MobiDB-lite"/>
    </source>
</evidence>
<accession>A0ABQ7EU83</accession>
<dbReference type="PANTHER" id="PTHR45738">
    <property type="entry name" value="POLYPHOSPHOINOSITIDE PHOSPHATASE"/>
    <property type="match status" value="1"/>
</dbReference>
<gene>
    <name evidence="9" type="ORF">DY000_02050661</name>
</gene>
<feature type="compositionally biased region" description="Basic and acidic residues" evidence="7">
    <location>
        <begin position="385"/>
        <end position="395"/>
    </location>
</feature>
<dbReference type="EMBL" id="QGKV02000297">
    <property type="protein sequence ID" value="KAF3606795.1"/>
    <property type="molecule type" value="Genomic_DNA"/>
</dbReference>
<comment type="subcellular location">
    <subcellularLocation>
        <location evidence="1">Vacuole membrane</location>
        <topology evidence="1">Peripheral membrane protein</topology>
    </subcellularLocation>
</comment>